<evidence type="ECO:0000256" key="6">
    <source>
        <dbReference type="ARBA" id="ARBA00022692"/>
    </source>
</evidence>
<evidence type="ECO:0000256" key="9">
    <source>
        <dbReference type="RuleBase" id="RU365093"/>
    </source>
</evidence>
<keyword evidence="5 9" id="KW-0997">Cell inner membrane</keyword>
<protein>
    <recommendedName>
        <fullName evidence="9">Membrane fusion protein (MFP) family protein</fullName>
    </recommendedName>
</protein>
<keyword evidence="6 9" id="KW-0812">Transmembrane</keyword>
<feature type="domain" description="AprE-like long alpha-helical hairpin" evidence="11">
    <location>
        <begin position="123"/>
        <end position="302"/>
    </location>
</feature>
<feature type="region of interest" description="Disordered" evidence="10">
    <location>
        <begin position="178"/>
        <end position="202"/>
    </location>
</feature>
<evidence type="ECO:0000256" key="10">
    <source>
        <dbReference type="SAM" id="MobiDB-lite"/>
    </source>
</evidence>
<dbReference type="Gene3D" id="2.40.50.100">
    <property type="match status" value="1"/>
</dbReference>
<dbReference type="PROSITE" id="PS00543">
    <property type="entry name" value="HLYD_FAMILY"/>
    <property type="match status" value="1"/>
</dbReference>
<evidence type="ECO:0000256" key="2">
    <source>
        <dbReference type="ARBA" id="ARBA00009477"/>
    </source>
</evidence>
<dbReference type="RefSeq" id="WP_215863920.1">
    <property type="nucleotide sequence ID" value="NZ_JABELD010000066.1"/>
</dbReference>
<dbReference type="Pfam" id="PF26002">
    <property type="entry name" value="Beta-barrel_AprE"/>
    <property type="match status" value="1"/>
</dbReference>
<evidence type="ECO:0000256" key="1">
    <source>
        <dbReference type="ARBA" id="ARBA00004377"/>
    </source>
</evidence>
<dbReference type="EMBL" id="JABELD010000066">
    <property type="protein sequence ID" value="MBU2738973.1"/>
    <property type="molecule type" value="Genomic_DNA"/>
</dbReference>
<evidence type="ECO:0000313" key="13">
    <source>
        <dbReference type="EMBL" id="MBU2738973.1"/>
    </source>
</evidence>
<reference evidence="13 14" key="1">
    <citation type="journal article" date="2021" name="ISME J.">
        <title>Genomic evolution of the class Acidithiobacillia: deep-branching Proteobacteria living in extreme acidic conditions.</title>
        <authorList>
            <person name="Moya-Beltran A."/>
            <person name="Beard S."/>
            <person name="Rojas-Villalobos C."/>
            <person name="Issotta F."/>
            <person name="Gallardo Y."/>
            <person name="Ulloa R."/>
            <person name="Giaveno A."/>
            <person name="Degli Esposti M."/>
            <person name="Johnson D.B."/>
            <person name="Quatrini R."/>
        </authorList>
    </citation>
    <scope>NUCLEOTIDE SEQUENCE [LARGE SCALE GENOMIC DNA]</scope>
    <source>
        <strain evidence="13 14">ATCC 19703</strain>
    </source>
</reference>
<evidence type="ECO:0000256" key="3">
    <source>
        <dbReference type="ARBA" id="ARBA00022448"/>
    </source>
</evidence>
<gene>
    <name evidence="13" type="ORF">HJG40_09295</name>
</gene>
<comment type="caution">
    <text evidence="13">The sequence shown here is derived from an EMBL/GenBank/DDBJ whole genome shotgun (WGS) entry which is preliminary data.</text>
</comment>
<dbReference type="PANTHER" id="PTHR30386:SF27">
    <property type="entry name" value="MEMBRANE FUSION PROTEIN (MFP) FAMILY PROTEIN"/>
    <property type="match status" value="1"/>
</dbReference>
<feature type="domain" description="AprE-like beta-barrel" evidence="12">
    <location>
        <begin position="346"/>
        <end position="440"/>
    </location>
</feature>
<dbReference type="NCBIfam" id="TIGR01843">
    <property type="entry name" value="type_I_hlyD"/>
    <property type="match status" value="1"/>
</dbReference>
<dbReference type="InterPro" id="IPR006144">
    <property type="entry name" value="Secretion_HlyD_CS"/>
</dbReference>
<comment type="similarity">
    <text evidence="2 9">Belongs to the membrane fusion protein (MFP) (TC 8.A.1) family.</text>
</comment>
<evidence type="ECO:0000259" key="12">
    <source>
        <dbReference type="Pfam" id="PF26002"/>
    </source>
</evidence>
<feature type="transmembrane region" description="Helical" evidence="9">
    <location>
        <begin position="50"/>
        <end position="67"/>
    </location>
</feature>
<dbReference type="PANTHER" id="PTHR30386">
    <property type="entry name" value="MEMBRANE FUSION SUBUNIT OF EMRAB-TOLC MULTIDRUG EFFLUX PUMP"/>
    <property type="match status" value="1"/>
</dbReference>
<dbReference type="Proteomes" id="UP001197028">
    <property type="component" value="Unassembled WGS sequence"/>
</dbReference>
<evidence type="ECO:0000256" key="8">
    <source>
        <dbReference type="ARBA" id="ARBA00023136"/>
    </source>
</evidence>
<keyword evidence="4 9" id="KW-1003">Cell membrane</keyword>
<name>A0ABS5ZQR4_9PROT</name>
<keyword evidence="3 9" id="KW-0813">Transport</keyword>
<sequence length="463" mass="50852">MARALGGLRGSVAEAREKNRQAALKKLENEFLPPLLEIQERPPAPWQHRILWTLVFLLVAAILWSYFGKLNIVATASGQFVPDGRVKMVQPITTATVEHIYVHNGEPVHKGQLLVSLNPTVTQATLHATKQELALRDIERARIQAQLSGHNSLTATAKVNPEYLQMENALQAAQEAEYRSHQSAEQSRLAQNQTALEAAKSQGASLQQQEDLLHPQVVADAALAKIGAIPEIQYMEAQQKEISLRGQITQNKGDIARYTQRQTELEQDISETRANYHATLLHSLGENTQSVISLEAQQTHANRELALHALRSPVNGVVQSVDVRNIGEVVTPAQSVVSIVPSGTPLVVECALPDSHMAFVHVGQKARVKVAAYPFEQYGALQGVVDKISPDAISQHGSDGSSGALFYRIRVTVAHPSLMVHGKAVKMRPGMSVSVNINTGERRILQFFLSPLFRDWDEGLSVR</sequence>
<dbReference type="Gene3D" id="2.40.30.170">
    <property type="match status" value="1"/>
</dbReference>
<keyword evidence="7 9" id="KW-1133">Transmembrane helix</keyword>
<evidence type="ECO:0000313" key="14">
    <source>
        <dbReference type="Proteomes" id="UP001197028"/>
    </source>
</evidence>
<dbReference type="InterPro" id="IPR050739">
    <property type="entry name" value="MFP"/>
</dbReference>
<organism evidence="13 14">
    <name type="scientific">Acidithiobacillus concretivorus</name>
    <dbReference type="NCBI Taxonomy" id="3063952"/>
    <lineage>
        <taxon>Bacteria</taxon>
        <taxon>Pseudomonadati</taxon>
        <taxon>Pseudomonadota</taxon>
        <taxon>Acidithiobacillia</taxon>
        <taxon>Acidithiobacillales</taxon>
        <taxon>Acidithiobacillaceae</taxon>
        <taxon>Acidithiobacillus</taxon>
    </lineage>
</organism>
<comment type="subcellular location">
    <subcellularLocation>
        <location evidence="1 9">Cell inner membrane</location>
        <topology evidence="1 9">Single-pass membrane protein</topology>
    </subcellularLocation>
</comment>
<evidence type="ECO:0000256" key="7">
    <source>
        <dbReference type="ARBA" id="ARBA00022989"/>
    </source>
</evidence>
<dbReference type="InterPro" id="IPR058982">
    <property type="entry name" value="Beta-barrel_AprE"/>
</dbReference>
<evidence type="ECO:0000256" key="5">
    <source>
        <dbReference type="ARBA" id="ARBA00022519"/>
    </source>
</evidence>
<dbReference type="InterPro" id="IPR010129">
    <property type="entry name" value="T1SS_HlyD"/>
</dbReference>
<dbReference type="PRINTS" id="PR01490">
    <property type="entry name" value="RTXTOXIND"/>
</dbReference>
<keyword evidence="8 9" id="KW-0472">Membrane</keyword>
<proteinExistence type="inferred from homology"/>
<dbReference type="Pfam" id="PF25994">
    <property type="entry name" value="HH_AprE"/>
    <property type="match status" value="1"/>
</dbReference>
<dbReference type="InterPro" id="IPR058781">
    <property type="entry name" value="HH_AprE-like"/>
</dbReference>
<dbReference type="Gene3D" id="1.10.287.470">
    <property type="entry name" value="Helix hairpin bin"/>
    <property type="match status" value="1"/>
</dbReference>
<feature type="compositionally biased region" description="Polar residues" evidence="10">
    <location>
        <begin position="183"/>
        <end position="195"/>
    </location>
</feature>
<accession>A0ABS5ZQR4</accession>
<evidence type="ECO:0000256" key="4">
    <source>
        <dbReference type="ARBA" id="ARBA00022475"/>
    </source>
</evidence>
<evidence type="ECO:0000259" key="11">
    <source>
        <dbReference type="Pfam" id="PF25994"/>
    </source>
</evidence>
<keyword evidence="14" id="KW-1185">Reference proteome</keyword>